<protein>
    <recommendedName>
        <fullName evidence="1">Tc3 transposase DNA binding domain-containing protein</fullName>
    </recommendedName>
</protein>
<dbReference type="EMBL" id="KI660140">
    <property type="protein sequence ID" value="ETN77950.1"/>
    <property type="molecule type" value="Genomic_DNA"/>
</dbReference>
<reference evidence="3" key="1">
    <citation type="journal article" date="2014" name="Nat. Genet.">
        <title>Genome of the human hookworm Necator americanus.</title>
        <authorList>
            <person name="Tang Y.T."/>
            <person name="Gao X."/>
            <person name="Rosa B.A."/>
            <person name="Abubucker S."/>
            <person name="Hallsworth-Pepin K."/>
            <person name="Martin J."/>
            <person name="Tyagi R."/>
            <person name="Heizer E."/>
            <person name="Zhang X."/>
            <person name="Bhonagiri-Palsikar V."/>
            <person name="Minx P."/>
            <person name="Warren W.C."/>
            <person name="Wang Q."/>
            <person name="Zhan B."/>
            <person name="Hotez P.J."/>
            <person name="Sternberg P.W."/>
            <person name="Dougall A."/>
            <person name="Gaze S.T."/>
            <person name="Mulvenna J."/>
            <person name="Sotillo J."/>
            <person name="Ranganathan S."/>
            <person name="Rabelo E.M."/>
            <person name="Wilson R.K."/>
            <person name="Felgner P.L."/>
            <person name="Bethony J."/>
            <person name="Hawdon J.M."/>
            <person name="Gasser R.B."/>
            <person name="Loukas A."/>
            <person name="Mitreva M."/>
        </authorList>
    </citation>
    <scope>NUCLEOTIDE SEQUENCE [LARGE SCALE GENOMIC DNA]</scope>
</reference>
<evidence type="ECO:0000313" key="3">
    <source>
        <dbReference type="Proteomes" id="UP000053676"/>
    </source>
</evidence>
<organism evidence="2 3">
    <name type="scientific">Necator americanus</name>
    <name type="common">Human hookworm</name>
    <dbReference type="NCBI Taxonomy" id="51031"/>
    <lineage>
        <taxon>Eukaryota</taxon>
        <taxon>Metazoa</taxon>
        <taxon>Ecdysozoa</taxon>
        <taxon>Nematoda</taxon>
        <taxon>Chromadorea</taxon>
        <taxon>Rhabditida</taxon>
        <taxon>Rhabditina</taxon>
        <taxon>Rhabditomorpha</taxon>
        <taxon>Strongyloidea</taxon>
        <taxon>Ancylostomatidae</taxon>
        <taxon>Bunostominae</taxon>
        <taxon>Necator</taxon>
    </lineage>
</organism>
<gene>
    <name evidence="2" type="ORF">NECAME_10681</name>
</gene>
<feature type="domain" description="Tc3 transposase DNA binding" evidence="1">
    <location>
        <begin position="5"/>
        <end position="48"/>
    </location>
</feature>
<dbReference type="GO" id="GO:0003677">
    <property type="term" value="F:DNA binding"/>
    <property type="evidence" value="ECO:0007669"/>
    <property type="project" value="InterPro"/>
</dbReference>
<dbReference type="STRING" id="51031.W2T7F2"/>
<dbReference type="AlphaFoldDB" id="W2T7F2"/>
<sequence>MAKYSKLSADDQAQLDAVHADGLSNRIAAQLGRSHNCINHYLRNTETYKEKSLTDVVFSDEKKWNLDGPDDLRKEERVFSSHNLSGGGLTVSASFSANGPVPLEFVSCKMNSEEYHKVLGDHLLPYFTRFRRCNLVFQQDNAFAHVSKSTTAWIMVLKNGKIPYTKSRTLIADI</sequence>
<proteinExistence type="predicted"/>
<dbReference type="Pfam" id="PF11427">
    <property type="entry name" value="HTH_Tnp_Tc3_1"/>
    <property type="match status" value="1"/>
</dbReference>
<dbReference type="InterPro" id="IPR025898">
    <property type="entry name" value="Tc3_transposase_DNA-bd_dom"/>
</dbReference>
<dbReference type="Gene3D" id="3.30.420.10">
    <property type="entry name" value="Ribonuclease H-like superfamily/Ribonuclease H"/>
    <property type="match status" value="1"/>
</dbReference>
<accession>W2T7F2</accession>
<dbReference type="Proteomes" id="UP000053676">
    <property type="component" value="Unassembled WGS sequence"/>
</dbReference>
<name>W2T7F2_NECAM</name>
<keyword evidence="3" id="KW-1185">Reference proteome</keyword>
<evidence type="ECO:0000259" key="1">
    <source>
        <dbReference type="Pfam" id="PF11427"/>
    </source>
</evidence>
<evidence type="ECO:0000313" key="2">
    <source>
        <dbReference type="EMBL" id="ETN77950.1"/>
    </source>
</evidence>
<dbReference type="OrthoDB" id="5837857at2759"/>
<dbReference type="InterPro" id="IPR036397">
    <property type="entry name" value="RNaseH_sf"/>
</dbReference>
<dbReference type="KEGG" id="nai:NECAME_10681"/>